<dbReference type="SUPFAM" id="SSF55729">
    <property type="entry name" value="Acyl-CoA N-acyltransferases (Nat)"/>
    <property type="match status" value="1"/>
</dbReference>
<dbReference type="Proteomes" id="UP000011863">
    <property type="component" value="Chromosome"/>
</dbReference>
<dbReference type="EMBL" id="AP012057">
    <property type="protein sequence ID" value="BAN02566.1"/>
    <property type="molecule type" value="Genomic_DNA"/>
</dbReference>
<evidence type="ECO:0000313" key="4">
    <source>
        <dbReference type="EMBL" id="BAN02566.1"/>
    </source>
</evidence>
<evidence type="ECO:0000256" key="2">
    <source>
        <dbReference type="ARBA" id="ARBA00023315"/>
    </source>
</evidence>
<evidence type="ECO:0000313" key="5">
    <source>
        <dbReference type="Proteomes" id="UP000011863"/>
    </source>
</evidence>
<keyword evidence="1" id="KW-0808">Transferase</keyword>
<keyword evidence="5" id="KW-1185">Reference proteome</keyword>
<keyword evidence="2" id="KW-0012">Acyltransferase</keyword>
<dbReference type="Gene3D" id="3.40.630.30">
    <property type="match status" value="1"/>
</dbReference>
<reference evidence="4 5" key="1">
    <citation type="journal article" date="2013" name="Int. J. Syst. Evol. Microbiol.">
        <title>Ilumatobacter nonamiense sp. nov. and Ilumatobacter coccineum sp. nov., isolated from seashore sand.</title>
        <authorList>
            <person name="Matsumoto A."/>
            <person name="Kasai H."/>
            <person name="Matsuo Y."/>
            <person name="Shizuri Y."/>
            <person name="Ichikawa N."/>
            <person name="Fujita N."/>
            <person name="Omura S."/>
            <person name="Takahashi Y."/>
        </authorList>
    </citation>
    <scope>NUCLEOTIDE SEQUENCE [LARGE SCALE GENOMIC DNA]</scope>
    <source>
        <strain evidence="5">NBRC 103263 / KCTC 29153 / YM16-304</strain>
    </source>
</reference>
<gene>
    <name evidence="4" type="ORF">YM304_22520</name>
</gene>
<feature type="domain" description="N-acetyltransferase" evidence="3">
    <location>
        <begin position="162"/>
        <end position="307"/>
    </location>
</feature>
<dbReference type="AlphaFoldDB" id="A0A6C7EF12"/>
<evidence type="ECO:0000256" key="1">
    <source>
        <dbReference type="ARBA" id="ARBA00022679"/>
    </source>
</evidence>
<dbReference type="InterPro" id="IPR016181">
    <property type="entry name" value="Acyl_CoA_acyltransferase"/>
</dbReference>
<organism evidence="4 5">
    <name type="scientific">Ilumatobacter coccineus (strain NBRC 103263 / KCTC 29153 / YM16-304)</name>
    <dbReference type="NCBI Taxonomy" id="1313172"/>
    <lineage>
        <taxon>Bacteria</taxon>
        <taxon>Bacillati</taxon>
        <taxon>Actinomycetota</taxon>
        <taxon>Acidimicrobiia</taxon>
        <taxon>Acidimicrobiales</taxon>
        <taxon>Ilumatobacteraceae</taxon>
        <taxon>Ilumatobacter</taxon>
    </lineage>
</organism>
<dbReference type="GO" id="GO:0016747">
    <property type="term" value="F:acyltransferase activity, transferring groups other than amino-acyl groups"/>
    <property type="evidence" value="ECO:0007669"/>
    <property type="project" value="InterPro"/>
</dbReference>
<dbReference type="KEGG" id="aym:YM304_22520"/>
<dbReference type="PROSITE" id="PS51186">
    <property type="entry name" value="GNAT"/>
    <property type="match status" value="1"/>
</dbReference>
<protein>
    <recommendedName>
        <fullName evidence="3">N-acetyltransferase domain-containing protein</fullName>
    </recommendedName>
</protein>
<dbReference type="RefSeq" id="WP_015441813.1">
    <property type="nucleotide sequence ID" value="NC_020520.1"/>
</dbReference>
<sequence length="307" mass="32791">MTARADGASDADAVFDRAAAFVAEMWRHHGPSSEMHVGDLAWGTFGRWPSRLGAVRLWSDGAGRPQALTMYDGTRVCDLVVRPGRAGTEAAEQAVDWAERVCAATATGGESVDLRVGRRVQSPEVVDLLDARGFRRDATGVPAMSRAIAAADVDVPVIADGYSIRPLHPDDLVSRVHAFNGAFPGEALRVDAYRALRGCRVYDPRLDVVAVSPASEVVAFATLWLDTHNGVVQIEPAGCHPDHRRLGLTRAVILHALRRSVESGATSALVRHVSTNTAARALYESCGFTTVCEATGFTKTLRPAAVG</sequence>
<dbReference type="PANTHER" id="PTHR43877">
    <property type="entry name" value="AMINOALKYLPHOSPHONATE N-ACETYLTRANSFERASE-RELATED-RELATED"/>
    <property type="match status" value="1"/>
</dbReference>
<dbReference type="InterPro" id="IPR050832">
    <property type="entry name" value="Bact_Acetyltransf"/>
</dbReference>
<dbReference type="OrthoDB" id="3771710at2"/>
<name>A0A6C7EF12_ILUCY</name>
<accession>A0A6C7EF12</accession>
<evidence type="ECO:0000259" key="3">
    <source>
        <dbReference type="PROSITE" id="PS51186"/>
    </source>
</evidence>
<dbReference type="InterPro" id="IPR000182">
    <property type="entry name" value="GNAT_dom"/>
</dbReference>
<proteinExistence type="predicted"/>
<dbReference type="Pfam" id="PF00583">
    <property type="entry name" value="Acetyltransf_1"/>
    <property type="match status" value="1"/>
</dbReference>